<dbReference type="EC" id="3.1.3.18" evidence="1"/>
<dbReference type="SFLD" id="SFLDG01129">
    <property type="entry name" value="C1.5:_HAD__Beta-PGM__Phosphata"/>
    <property type="match status" value="1"/>
</dbReference>
<dbReference type="PANTHER" id="PTHR43434">
    <property type="entry name" value="PHOSPHOGLYCOLATE PHOSPHATASE"/>
    <property type="match status" value="1"/>
</dbReference>
<dbReference type="SFLD" id="SFLDS00003">
    <property type="entry name" value="Haloacid_Dehalogenase"/>
    <property type="match status" value="1"/>
</dbReference>
<dbReference type="SUPFAM" id="SSF56784">
    <property type="entry name" value="HAD-like"/>
    <property type="match status" value="1"/>
</dbReference>
<dbReference type="Gene3D" id="1.10.150.240">
    <property type="entry name" value="Putative phosphatase, domain 2"/>
    <property type="match status" value="1"/>
</dbReference>
<dbReference type="InterPro" id="IPR050155">
    <property type="entry name" value="HAD-like_hydrolase_sf"/>
</dbReference>
<dbReference type="GO" id="GO:0008967">
    <property type="term" value="F:phosphoglycolate phosphatase activity"/>
    <property type="evidence" value="ECO:0007669"/>
    <property type="project" value="UniProtKB-EC"/>
</dbReference>
<reference evidence="1 2" key="1">
    <citation type="submission" date="2021-03" db="EMBL/GenBank/DDBJ databases">
        <title>Sequencing the genomes of 1000 actinobacteria strains.</title>
        <authorList>
            <person name="Klenk H.-P."/>
        </authorList>
    </citation>
    <scope>NUCLEOTIDE SEQUENCE [LARGE SCALE GENOMIC DNA]</scope>
    <source>
        <strain evidence="1 2">DSM 15797</strain>
    </source>
</reference>
<dbReference type="Pfam" id="PF13419">
    <property type="entry name" value="HAD_2"/>
    <property type="match status" value="1"/>
</dbReference>
<dbReference type="PANTHER" id="PTHR43434:SF20">
    <property type="entry name" value="5'-NUCLEOTIDASE"/>
    <property type="match status" value="1"/>
</dbReference>
<organism evidence="1 2">
    <name type="scientific">Paeniglutamicibacter kerguelensis</name>
    <dbReference type="NCBI Taxonomy" id="254788"/>
    <lineage>
        <taxon>Bacteria</taxon>
        <taxon>Bacillati</taxon>
        <taxon>Actinomycetota</taxon>
        <taxon>Actinomycetes</taxon>
        <taxon>Micrococcales</taxon>
        <taxon>Micrococcaceae</taxon>
        <taxon>Paeniglutamicibacter</taxon>
    </lineage>
</organism>
<sequence>MMIAPSAVLLDLDGTLVDPAGAITSGIRHALKQADIPDPGEEKLRTLIGPPLVLGLAEIDGVEPHMIDELITVYRTEYAATGMADSRPYPGIREVLAALRAAGMDLYVATAKPTKIARQLLEIQGLTDAIDGIYGNDDEANGHSASKRHIVAAVLDAHGLEPEQCIMVGDRRYDIEAANDHNMASIGAGWGFAPPGELEAAGAGAHATDPAELAGLLLGNAAEETIRTQLTTNDNEGARA</sequence>
<dbReference type="InterPro" id="IPR023214">
    <property type="entry name" value="HAD_sf"/>
</dbReference>
<evidence type="ECO:0000313" key="2">
    <source>
        <dbReference type="Proteomes" id="UP001296993"/>
    </source>
</evidence>
<dbReference type="Gene3D" id="3.40.50.1000">
    <property type="entry name" value="HAD superfamily/HAD-like"/>
    <property type="match status" value="1"/>
</dbReference>
<dbReference type="EMBL" id="JAGIOF010000001">
    <property type="protein sequence ID" value="MBP2386474.1"/>
    <property type="molecule type" value="Genomic_DNA"/>
</dbReference>
<dbReference type="Proteomes" id="UP001296993">
    <property type="component" value="Unassembled WGS sequence"/>
</dbReference>
<keyword evidence="1" id="KW-0378">Hydrolase</keyword>
<dbReference type="InterPro" id="IPR036412">
    <property type="entry name" value="HAD-like_sf"/>
</dbReference>
<keyword evidence="2" id="KW-1185">Reference proteome</keyword>
<proteinExistence type="predicted"/>
<name>A0ABS4XDD7_9MICC</name>
<protein>
    <submittedName>
        <fullName evidence="1">Phosphoglycolate phosphatase</fullName>
        <ecNumber evidence="1">3.1.3.18</ecNumber>
    </submittedName>
</protein>
<evidence type="ECO:0000313" key="1">
    <source>
        <dbReference type="EMBL" id="MBP2386474.1"/>
    </source>
</evidence>
<dbReference type="InterPro" id="IPR041492">
    <property type="entry name" value="HAD_2"/>
</dbReference>
<comment type="caution">
    <text evidence="1">The sequence shown here is derived from an EMBL/GenBank/DDBJ whole genome shotgun (WGS) entry which is preliminary data.</text>
</comment>
<dbReference type="InterPro" id="IPR023198">
    <property type="entry name" value="PGP-like_dom2"/>
</dbReference>
<accession>A0ABS4XDD7</accession>
<gene>
    <name evidence="1" type="ORF">JOF47_001985</name>
</gene>